<keyword evidence="3 7" id="KW-0436">Ligase</keyword>
<dbReference type="EC" id="6.2.1.30" evidence="7"/>
<evidence type="ECO:0000256" key="3">
    <source>
        <dbReference type="ARBA" id="ARBA00022598"/>
    </source>
</evidence>
<reference evidence="7" key="1">
    <citation type="submission" date="2007-06" db="EMBL/GenBank/DDBJ databases">
        <title>Complete sequence of Methanococcus vannielii SB.</title>
        <authorList>
            <consortium name="US DOE Joint Genome Institute"/>
            <person name="Copeland A."/>
            <person name="Lucas S."/>
            <person name="Lapidus A."/>
            <person name="Barry K."/>
            <person name="Glavina del Rio T."/>
            <person name="Dalin E."/>
            <person name="Tice H."/>
            <person name="Pitluck S."/>
            <person name="Chain P."/>
            <person name="Malfatti S."/>
            <person name="Shin M."/>
            <person name="Vergez L."/>
            <person name="Schmutz J."/>
            <person name="Larimer F."/>
            <person name="Land M."/>
            <person name="Hauser L."/>
            <person name="Kyrpides N."/>
            <person name="Anderson I."/>
            <person name="Sieprawska-Lupa M."/>
            <person name="Whitman W.B."/>
            <person name="Richardson P."/>
        </authorList>
    </citation>
    <scope>NUCLEOTIDE SEQUENCE [LARGE SCALE GENOMIC DNA]</scope>
    <source>
        <strain evidence="7">SB</strain>
    </source>
</reference>
<comment type="subunit">
    <text evidence="2">Monomer.</text>
</comment>
<dbReference type="GO" id="GO:0010124">
    <property type="term" value="P:phenylacetate catabolic process"/>
    <property type="evidence" value="ECO:0007669"/>
    <property type="project" value="InterPro"/>
</dbReference>
<protein>
    <submittedName>
        <fullName evidence="7">Phenylacetate--CoA ligase</fullName>
        <ecNumber evidence="7">6.2.1.30</ecNumber>
    </submittedName>
</protein>
<evidence type="ECO:0000313" key="7">
    <source>
        <dbReference type="EMBL" id="ABR55063.1"/>
    </source>
</evidence>
<dbReference type="SUPFAM" id="SSF56801">
    <property type="entry name" value="Acetyl-CoA synthetase-like"/>
    <property type="match status" value="1"/>
</dbReference>
<name>A6URE1_METVS</name>
<sequence length="433" mass="48739">MIWSREETLDREDIEKIQLERLKNAVKRAYNNVPLYRNKFDSVNLKPDDINSLEDLKKVPFTTKEDFRENYPFKMFAVPKKEIIRIHGSSGTTGKPTVVGYTKKDIETWSELVARVISATGVTNEDTAQVAFGYGLFTGGFGLHYGLEKVGVTVVPMSSGNTEKQIMLMKDFETTVLICTPSYALHIAEVAEKMGIDPKKDLKIKIGLFGGEGLSESARKELESRFLMLATSNYGMSELMGPGVSGECEYKVGMHISEDHFIAEIIDPKTGEVLPEGEVGELVITALTKEALPVLRYRTKDLTSLNYKKCKCGRTTVRMNKIKGRSDDMLIIRGVNVFPSQIESVLESIEEIGPHYEIIVTKKGHMDELTINIELADGKFLETYRCLEQISKKVDHKLKTVLGLSSKINIAQPRTLERFEGKARRVKDLRDNE</sequence>
<dbReference type="Pfam" id="PF00501">
    <property type="entry name" value="AMP-binding"/>
    <property type="match status" value="1"/>
</dbReference>
<dbReference type="Gene3D" id="3.40.50.12780">
    <property type="entry name" value="N-terminal domain of ligase-like"/>
    <property type="match status" value="1"/>
</dbReference>
<feature type="domain" description="AMP-dependent synthetase/ligase" evidence="5">
    <location>
        <begin position="75"/>
        <end position="284"/>
    </location>
</feature>
<dbReference type="Proteomes" id="UP000001107">
    <property type="component" value="Chromosome"/>
</dbReference>
<evidence type="ECO:0000256" key="2">
    <source>
        <dbReference type="ARBA" id="ARBA00011245"/>
    </source>
</evidence>
<feature type="domain" description="AMP-dependent ligase C-terminal" evidence="6">
    <location>
        <begin position="334"/>
        <end position="430"/>
    </location>
</feature>
<dbReference type="Gene3D" id="3.30.300.30">
    <property type="match status" value="1"/>
</dbReference>
<dbReference type="OrthoDB" id="37928at2157"/>
<evidence type="ECO:0000256" key="4">
    <source>
        <dbReference type="ARBA" id="ARBA00022741"/>
    </source>
</evidence>
<dbReference type="CDD" id="cd05913">
    <property type="entry name" value="PaaK"/>
    <property type="match status" value="1"/>
</dbReference>
<organism evidence="7 8">
    <name type="scientific">Methanococcus vannielii (strain ATCC 35089 / DSM 1224 / JCM 13029 / OCM 148 / SB)</name>
    <dbReference type="NCBI Taxonomy" id="406327"/>
    <lineage>
        <taxon>Archaea</taxon>
        <taxon>Methanobacteriati</taxon>
        <taxon>Methanobacteriota</taxon>
        <taxon>Methanomada group</taxon>
        <taxon>Methanococci</taxon>
        <taxon>Methanococcales</taxon>
        <taxon>Methanococcaceae</taxon>
        <taxon>Methanococcus</taxon>
    </lineage>
</organism>
<dbReference type="Pfam" id="PF14535">
    <property type="entry name" value="AMP-binding_C_2"/>
    <property type="match status" value="1"/>
</dbReference>
<evidence type="ECO:0000259" key="5">
    <source>
        <dbReference type="Pfam" id="PF00501"/>
    </source>
</evidence>
<keyword evidence="4" id="KW-0547">Nucleotide-binding</keyword>
<dbReference type="eggNOG" id="arCOG02620">
    <property type="taxonomic scope" value="Archaea"/>
</dbReference>
<dbReference type="AlphaFoldDB" id="A6URE1"/>
<keyword evidence="8" id="KW-1185">Reference proteome</keyword>
<evidence type="ECO:0000313" key="8">
    <source>
        <dbReference type="Proteomes" id="UP000001107"/>
    </source>
</evidence>
<evidence type="ECO:0000256" key="1">
    <source>
        <dbReference type="ARBA" id="ARBA00005211"/>
    </source>
</evidence>
<dbReference type="InterPro" id="IPR000873">
    <property type="entry name" value="AMP-dep_synth/lig_dom"/>
</dbReference>
<dbReference type="InterPro" id="IPR051414">
    <property type="entry name" value="Adenylate-forming_Reductase"/>
</dbReference>
<dbReference type="PANTHER" id="PTHR43439">
    <property type="entry name" value="PHENYLACETATE-COENZYME A LIGASE"/>
    <property type="match status" value="1"/>
</dbReference>
<dbReference type="FunFam" id="3.40.50.12780:FF:000016">
    <property type="entry name" value="Phenylacetate-coenzyme A ligase"/>
    <property type="match status" value="1"/>
</dbReference>
<dbReference type="RefSeq" id="WP_012065978.1">
    <property type="nucleotide sequence ID" value="NC_009634.1"/>
</dbReference>
<dbReference type="InterPro" id="IPR042099">
    <property type="entry name" value="ANL_N_sf"/>
</dbReference>
<accession>A6URE1</accession>
<dbReference type="InterPro" id="IPR045851">
    <property type="entry name" value="AMP-bd_C_sf"/>
</dbReference>
<comment type="pathway">
    <text evidence="1">Aromatic compound metabolism.</text>
</comment>
<gene>
    <name evidence="7" type="ordered locus">Mevan_1165</name>
</gene>
<dbReference type="KEGG" id="mvn:Mevan_1165"/>
<dbReference type="InterPro" id="IPR028154">
    <property type="entry name" value="AMP-dep_Lig_C"/>
</dbReference>
<evidence type="ECO:0000259" key="6">
    <source>
        <dbReference type="Pfam" id="PF14535"/>
    </source>
</evidence>
<dbReference type="STRING" id="406327.Mevan_1165"/>
<proteinExistence type="predicted"/>
<dbReference type="PANTHER" id="PTHR43439:SF1">
    <property type="entry name" value="PHENYLACETATE-COENZYME A LIGASE"/>
    <property type="match status" value="1"/>
</dbReference>
<dbReference type="GO" id="GO:0000166">
    <property type="term" value="F:nucleotide binding"/>
    <property type="evidence" value="ECO:0007669"/>
    <property type="project" value="UniProtKB-KW"/>
</dbReference>
<dbReference type="GeneID" id="5325606"/>
<dbReference type="InterPro" id="IPR011880">
    <property type="entry name" value="PA_CoA_ligase"/>
</dbReference>
<dbReference type="EMBL" id="CP000742">
    <property type="protein sequence ID" value="ABR55063.1"/>
    <property type="molecule type" value="Genomic_DNA"/>
</dbReference>
<dbReference type="GO" id="GO:0047475">
    <property type="term" value="F:phenylacetate-CoA ligase activity"/>
    <property type="evidence" value="ECO:0007669"/>
    <property type="project" value="UniProtKB-EC"/>
</dbReference>
<dbReference type="PIRSF" id="PIRSF006444">
    <property type="entry name" value="PaaK"/>
    <property type="match status" value="1"/>
</dbReference>
<dbReference type="HOGENOM" id="CLU_035301_1_1_2"/>